<proteinExistence type="predicted"/>
<evidence type="ECO:0000313" key="2">
    <source>
        <dbReference type="EMBL" id="KAK0959212.1"/>
    </source>
</evidence>
<name>A0AAN6H8C0_9PEZI</name>
<protein>
    <recommendedName>
        <fullName evidence="1">Thiaminase-2/PQQC domain-containing protein</fullName>
    </recommendedName>
</protein>
<accession>A0AAN6H8C0</accession>
<reference evidence="2" key="1">
    <citation type="submission" date="2023-06" db="EMBL/GenBank/DDBJ databases">
        <title>Black Yeasts Isolated from many extreme environments.</title>
        <authorList>
            <person name="Coleine C."/>
            <person name="Stajich J.E."/>
            <person name="Selbmann L."/>
        </authorList>
    </citation>
    <scope>NUCLEOTIDE SEQUENCE</scope>
    <source>
        <strain evidence="2">CCFEE 5200</strain>
    </source>
</reference>
<organism evidence="2 3">
    <name type="scientific">Friedmanniomyces endolithicus</name>
    <dbReference type="NCBI Taxonomy" id="329885"/>
    <lineage>
        <taxon>Eukaryota</taxon>
        <taxon>Fungi</taxon>
        <taxon>Dikarya</taxon>
        <taxon>Ascomycota</taxon>
        <taxon>Pezizomycotina</taxon>
        <taxon>Dothideomycetes</taxon>
        <taxon>Dothideomycetidae</taxon>
        <taxon>Mycosphaerellales</taxon>
        <taxon>Teratosphaeriaceae</taxon>
        <taxon>Friedmanniomyces</taxon>
    </lineage>
</organism>
<keyword evidence="3" id="KW-1185">Reference proteome</keyword>
<feature type="domain" description="Thiaminase-2/PQQC" evidence="1">
    <location>
        <begin position="25"/>
        <end position="238"/>
    </location>
</feature>
<dbReference type="SUPFAM" id="SSF48613">
    <property type="entry name" value="Heme oxygenase-like"/>
    <property type="match status" value="1"/>
</dbReference>
<dbReference type="Proteomes" id="UP001175353">
    <property type="component" value="Unassembled WGS sequence"/>
</dbReference>
<dbReference type="InterPro" id="IPR053261">
    <property type="entry name" value="Polyketide-peptide_reg"/>
</dbReference>
<evidence type="ECO:0000313" key="3">
    <source>
        <dbReference type="Proteomes" id="UP001175353"/>
    </source>
</evidence>
<dbReference type="Gene3D" id="1.20.910.10">
    <property type="entry name" value="Heme oxygenase-like"/>
    <property type="match status" value="1"/>
</dbReference>
<dbReference type="PANTHER" id="PTHR41813">
    <property type="entry name" value="REGULATOR PAB1642, PUTATIVE (AFU_ORTHOLOGUE AFUA_3G11955)-RELATED"/>
    <property type="match status" value="1"/>
</dbReference>
<comment type="caution">
    <text evidence="2">The sequence shown here is derived from an EMBL/GenBank/DDBJ whole genome shotgun (WGS) entry which is preliminary data.</text>
</comment>
<dbReference type="PANTHER" id="PTHR41813:SF2">
    <property type="entry name" value="REGULATOR PAB1642, PUTATIVE (AFU_ORTHOLOGUE AFUA_3G11955)-RELATED"/>
    <property type="match status" value="1"/>
</dbReference>
<sequence length="250" mass="28617">MYFSDSATMPSLTAHLLHLDESALKAATQHPFLEAAATRSLPLEQLKTWLAQDRLYALAYTNFIGALLAKVPIPTTLDRETTLEWRAVDLLIDCLVNIRSESKLFEETAAAEGWLDEVCDAQPNRHTRAYQDLFAGAAASQKPLIVGLTVLWATEECYLRAWRHAKSKMDSGLKVKEKDVMQRTFIPNWSSPEFEAFVRRIGALVNKFGSERAGEDGWEWQECEMAWRQTMWLEKEFWPDVKAEKKVTFE</sequence>
<evidence type="ECO:0000259" key="1">
    <source>
        <dbReference type="Pfam" id="PF03070"/>
    </source>
</evidence>
<dbReference type="InterPro" id="IPR016084">
    <property type="entry name" value="Haem_Oase-like_multi-hlx"/>
</dbReference>
<dbReference type="EMBL" id="JAUJLE010000359">
    <property type="protein sequence ID" value="KAK0959212.1"/>
    <property type="molecule type" value="Genomic_DNA"/>
</dbReference>
<gene>
    <name evidence="2" type="ORF">LTR91_020987</name>
</gene>
<dbReference type="CDD" id="cd19357">
    <property type="entry name" value="TenA_E_At3g16990-like"/>
    <property type="match status" value="1"/>
</dbReference>
<dbReference type="InterPro" id="IPR004305">
    <property type="entry name" value="Thiaminase-2/PQQC"/>
</dbReference>
<dbReference type="GO" id="GO:0006772">
    <property type="term" value="P:thiamine metabolic process"/>
    <property type="evidence" value="ECO:0007669"/>
    <property type="project" value="UniProtKB-ARBA"/>
</dbReference>
<dbReference type="Pfam" id="PF03070">
    <property type="entry name" value="TENA_THI-4"/>
    <property type="match status" value="1"/>
</dbReference>
<dbReference type="AlphaFoldDB" id="A0AAN6H8C0"/>